<gene>
    <name evidence="2" type="ORF">LWI29_012130</name>
</gene>
<dbReference type="Proteomes" id="UP001168877">
    <property type="component" value="Unassembled WGS sequence"/>
</dbReference>
<accession>A0AA39RJ64</accession>
<dbReference type="Pfam" id="PF14223">
    <property type="entry name" value="Retrotran_gag_2"/>
    <property type="match status" value="1"/>
</dbReference>
<feature type="compositionally biased region" description="Basic and acidic residues" evidence="1">
    <location>
        <begin position="82"/>
        <end position="112"/>
    </location>
</feature>
<comment type="caution">
    <text evidence="2">The sequence shown here is derived from an EMBL/GenBank/DDBJ whole genome shotgun (WGS) entry which is preliminary data.</text>
</comment>
<reference evidence="2" key="2">
    <citation type="submission" date="2023-06" db="EMBL/GenBank/DDBJ databases">
        <authorList>
            <person name="Swenson N.G."/>
            <person name="Wegrzyn J.L."/>
            <person name="Mcevoy S.L."/>
        </authorList>
    </citation>
    <scope>NUCLEOTIDE SEQUENCE</scope>
    <source>
        <strain evidence="2">NS2018</strain>
        <tissue evidence="2">Leaf</tissue>
    </source>
</reference>
<reference evidence="2" key="1">
    <citation type="journal article" date="2022" name="Plant J.">
        <title>Strategies of tolerance reflected in two North American maple genomes.</title>
        <authorList>
            <person name="McEvoy S.L."/>
            <person name="Sezen U.U."/>
            <person name="Trouern-Trend A."/>
            <person name="McMahon S.M."/>
            <person name="Schaberg P.G."/>
            <person name="Yang J."/>
            <person name="Wegrzyn J.L."/>
            <person name="Swenson N.G."/>
        </authorList>
    </citation>
    <scope>NUCLEOTIDE SEQUENCE</scope>
    <source>
        <strain evidence="2">NS2018</strain>
    </source>
</reference>
<dbReference type="AlphaFoldDB" id="A0AA39RJ64"/>
<keyword evidence="3" id="KW-1185">Reference proteome</keyword>
<organism evidence="2 3">
    <name type="scientific">Acer saccharum</name>
    <name type="common">Sugar maple</name>
    <dbReference type="NCBI Taxonomy" id="4024"/>
    <lineage>
        <taxon>Eukaryota</taxon>
        <taxon>Viridiplantae</taxon>
        <taxon>Streptophyta</taxon>
        <taxon>Embryophyta</taxon>
        <taxon>Tracheophyta</taxon>
        <taxon>Spermatophyta</taxon>
        <taxon>Magnoliopsida</taxon>
        <taxon>eudicotyledons</taxon>
        <taxon>Gunneridae</taxon>
        <taxon>Pentapetalae</taxon>
        <taxon>rosids</taxon>
        <taxon>malvids</taxon>
        <taxon>Sapindales</taxon>
        <taxon>Sapindaceae</taxon>
        <taxon>Hippocastanoideae</taxon>
        <taxon>Acereae</taxon>
        <taxon>Acer</taxon>
    </lineage>
</organism>
<sequence length="130" mass="14718">MLTHLSTLMRTSQEGTTIAKYMQHIKTIVDDLALIGYPLSDAKIVVHTLHGLSNDYKELNASIRTRETTMTFEKLHDKILDHETRKDNEHDEGGDARFAKEGGRAAMRRSDVMDTTLTDGDDSARRRRGC</sequence>
<dbReference type="PANTHER" id="PTHR47481">
    <property type="match status" value="1"/>
</dbReference>
<dbReference type="EMBL" id="JAUESC010000387">
    <property type="protein sequence ID" value="KAK0573690.1"/>
    <property type="molecule type" value="Genomic_DNA"/>
</dbReference>
<name>A0AA39RJ64_ACESA</name>
<proteinExistence type="predicted"/>
<feature type="region of interest" description="Disordered" evidence="1">
    <location>
        <begin position="82"/>
        <end position="130"/>
    </location>
</feature>
<protein>
    <submittedName>
        <fullName evidence="2">Uncharacterized protein</fullName>
    </submittedName>
</protein>
<dbReference type="PANTHER" id="PTHR47481:SF9">
    <property type="entry name" value="RETROTRANSPOSON GAG DOMAIN-CONTAINING PROTEIN"/>
    <property type="match status" value="1"/>
</dbReference>
<evidence type="ECO:0000313" key="3">
    <source>
        <dbReference type="Proteomes" id="UP001168877"/>
    </source>
</evidence>
<evidence type="ECO:0000313" key="2">
    <source>
        <dbReference type="EMBL" id="KAK0573690.1"/>
    </source>
</evidence>
<evidence type="ECO:0000256" key="1">
    <source>
        <dbReference type="SAM" id="MobiDB-lite"/>
    </source>
</evidence>